<gene>
    <name evidence="2" type="ORF">ACHHYP_03083</name>
</gene>
<dbReference type="STRING" id="1202772.A0A1V9Z4M4"/>
<dbReference type="PANTHER" id="PTHR15492">
    <property type="entry name" value="CYCLIN D1-BINDING PROTEIN 1"/>
    <property type="match status" value="1"/>
</dbReference>
<dbReference type="Pfam" id="PF13324">
    <property type="entry name" value="GCIP_N"/>
    <property type="match status" value="1"/>
</dbReference>
<evidence type="ECO:0000259" key="1">
    <source>
        <dbReference type="Pfam" id="PF13324"/>
    </source>
</evidence>
<dbReference type="EMBL" id="JNBR01000435">
    <property type="protein sequence ID" value="OQR92939.1"/>
    <property type="molecule type" value="Genomic_DNA"/>
</dbReference>
<accession>A0A1V9Z4M4</accession>
<feature type="domain" description="Cyclin-D1-binding protein 1-like N-terminal" evidence="1">
    <location>
        <begin position="48"/>
        <end position="182"/>
    </location>
</feature>
<dbReference type="AlphaFoldDB" id="A0A1V9Z4M4"/>
<dbReference type="PANTHER" id="PTHR15492:SF1">
    <property type="entry name" value="CYCLIN-D1-BINDING PROTEIN 1"/>
    <property type="match status" value="1"/>
</dbReference>
<dbReference type="GO" id="GO:0005634">
    <property type="term" value="C:nucleus"/>
    <property type="evidence" value="ECO:0007669"/>
    <property type="project" value="TreeGrafter"/>
</dbReference>
<organism evidence="2 3">
    <name type="scientific">Achlya hypogyna</name>
    <name type="common">Oomycete</name>
    <name type="synonym">Protoachlya hypogyna</name>
    <dbReference type="NCBI Taxonomy" id="1202772"/>
    <lineage>
        <taxon>Eukaryota</taxon>
        <taxon>Sar</taxon>
        <taxon>Stramenopiles</taxon>
        <taxon>Oomycota</taxon>
        <taxon>Saprolegniomycetes</taxon>
        <taxon>Saprolegniales</taxon>
        <taxon>Achlyaceae</taxon>
        <taxon>Achlya</taxon>
    </lineage>
</organism>
<reference evidence="2 3" key="1">
    <citation type="journal article" date="2014" name="Genome Biol. Evol.">
        <title>The secreted proteins of Achlya hypogyna and Thraustotheca clavata identify the ancestral oomycete secretome and reveal gene acquisitions by horizontal gene transfer.</title>
        <authorList>
            <person name="Misner I."/>
            <person name="Blouin N."/>
            <person name="Leonard G."/>
            <person name="Richards T.A."/>
            <person name="Lane C.E."/>
        </authorList>
    </citation>
    <scope>NUCLEOTIDE SEQUENCE [LARGE SCALE GENOMIC DNA]</scope>
    <source>
        <strain evidence="2 3">ATCC 48635</strain>
    </source>
</reference>
<comment type="caution">
    <text evidence="2">The sequence shown here is derived from an EMBL/GenBank/DDBJ whole genome shotgun (WGS) entry which is preliminary data.</text>
</comment>
<sequence>MDHLAQGITTCFEELKALEIKNNVEHVFEAKFWQQNSDFSLARDVLIAAAGSINSQVTKFSLVMAKAKTPTEKEAHSICEAIYEPCQQLLAALKVAIFAGAGHALTKEMISGCLRIVSSMHELTQLVATKEFKRVPEYTGRIWDACNLLQNLSKSNLIATKRVMLQSVAILNDTISELDGVLTDQATAGEEAERDVEVEDEYAFDMDESMSPHEARQFSLVLDVLKMVQAITKKGVLAVNATETNDGQDGFLPWSTRLPALYAAINDVVVDMGADVSPPFEPEVVLEHLAALEDAGRACLNHLRTQPGAGDDAGLVKGDAAFSAKLLEARTCLQMEED</sequence>
<dbReference type="InterPro" id="IPR026907">
    <property type="entry name" value="GCIP-like"/>
</dbReference>
<dbReference type="OrthoDB" id="514292at2759"/>
<name>A0A1V9Z4M4_ACHHY</name>
<dbReference type="Gene3D" id="1.20.1420.10">
    <property type="entry name" value="Talin, central domain"/>
    <property type="match status" value="1"/>
</dbReference>
<proteinExistence type="predicted"/>
<evidence type="ECO:0000313" key="2">
    <source>
        <dbReference type="EMBL" id="OQR92939.1"/>
    </source>
</evidence>
<evidence type="ECO:0000313" key="3">
    <source>
        <dbReference type="Proteomes" id="UP000243579"/>
    </source>
</evidence>
<keyword evidence="3" id="KW-1185">Reference proteome</keyword>
<dbReference type="Proteomes" id="UP000243579">
    <property type="component" value="Unassembled WGS sequence"/>
</dbReference>
<protein>
    <recommendedName>
        <fullName evidence="1">Cyclin-D1-binding protein 1-like N-terminal domain-containing protein</fullName>
    </recommendedName>
</protein>
<dbReference type="Gene3D" id="1.20.1410.10">
    <property type="entry name" value="I/LWEQ domain"/>
    <property type="match status" value="1"/>
</dbReference>
<dbReference type="InterPro" id="IPR049317">
    <property type="entry name" value="GCIP-like_N"/>
</dbReference>